<dbReference type="EMBL" id="LBQC01000009">
    <property type="protein sequence ID" value="KKP73070.1"/>
    <property type="molecule type" value="Genomic_DNA"/>
</dbReference>
<keyword evidence="12" id="KW-0460">Magnesium</keyword>
<comment type="caution">
    <text evidence="23">The sequence shown here is derived from an EMBL/GenBank/DDBJ whole genome shotgun (WGS) entry which is preliminary data.</text>
</comment>
<keyword evidence="13" id="KW-0665">Pyrimidine biosynthesis</keyword>
<evidence type="ECO:0000256" key="3">
    <source>
        <dbReference type="ARBA" id="ARBA00009799"/>
    </source>
</evidence>
<dbReference type="SUPFAM" id="SSF52440">
    <property type="entry name" value="PreATP-grasp domain"/>
    <property type="match status" value="2"/>
</dbReference>
<dbReference type="Pfam" id="PF02786">
    <property type="entry name" value="CPSase_L_D2"/>
    <property type="match status" value="3"/>
</dbReference>
<evidence type="ECO:0000256" key="5">
    <source>
        <dbReference type="ARBA" id="ARBA00022571"/>
    </source>
</evidence>
<evidence type="ECO:0000256" key="11">
    <source>
        <dbReference type="ARBA" id="ARBA00022840"/>
    </source>
</evidence>
<dbReference type="PROSITE" id="PS00867">
    <property type="entry name" value="CPSASE_2"/>
    <property type="match status" value="2"/>
</dbReference>
<evidence type="ECO:0000256" key="14">
    <source>
        <dbReference type="ARBA" id="ARBA00023211"/>
    </source>
</evidence>
<dbReference type="InterPro" id="IPR011761">
    <property type="entry name" value="ATP-grasp"/>
</dbReference>
<dbReference type="NCBIfam" id="NF003671">
    <property type="entry name" value="PRK05294.1"/>
    <property type="match status" value="1"/>
</dbReference>
<evidence type="ECO:0000256" key="1">
    <source>
        <dbReference type="ARBA" id="ARBA00001936"/>
    </source>
</evidence>
<dbReference type="GO" id="GO:0006541">
    <property type="term" value="P:glutamine metabolic process"/>
    <property type="evidence" value="ECO:0007669"/>
    <property type="project" value="TreeGrafter"/>
</dbReference>
<evidence type="ECO:0000256" key="6">
    <source>
        <dbReference type="ARBA" id="ARBA00022598"/>
    </source>
</evidence>
<comment type="pathway">
    <text evidence="2">Amino-acid biosynthesis; L-arginine biosynthesis; carbamoyl phosphate from bicarbonate: step 1/1.</text>
</comment>
<dbReference type="PANTHER" id="PTHR11405:SF53">
    <property type="entry name" value="CARBAMOYL-PHOSPHATE SYNTHASE [AMMONIA], MITOCHONDRIAL"/>
    <property type="match status" value="1"/>
</dbReference>
<evidence type="ECO:0000259" key="21">
    <source>
        <dbReference type="PROSITE" id="PS50975"/>
    </source>
</evidence>
<evidence type="ECO:0000256" key="10">
    <source>
        <dbReference type="ARBA" id="ARBA00022741"/>
    </source>
</evidence>
<keyword evidence="9" id="KW-0677">Repeat</keyword>
<evidence type="ECO:0000256" key="19">
    <source>
        <dbReference type="ARBA" id="ARBA00069524"/>
    </source>
</evidence>
<evidence type="ECO:0000256" key="18">
    <source>
        <dbReference type="ARBA" id="ARBA00060037"/>
    </source>
</evidence>
<comment type="function">
    <text evidence="18">Small subunit of the glutamine-dependent carbamoyl phosphate synthetase (CPSase). CPSase catalyzes the formation of carbamoyl phosphate from the ammonia moiety of glutamine, carbonate, and phosphate donated by ATP, constituting the first step of the biosynthetic pathway leading to pyrimidine nucleotides. The large subunit (synthetase) binds the substrates ammonia (free or transferred from glutamine from the small subunit), hydrogencarbonate and ATP and carries out an ATP-coupled ligase reaction, activating hydrogencarbonate by forming carboxy phosphate which reacts with ammonia to form carbamoyl phosphate.</text>
</comment>
<gene>
    <name evidence="23" type="ORF">UR68_C0009G0015</name>
</gene>
<evidence type="ECO:0000256" key="2">
    <source>
        <dbReference type="ARBA" id="ARBA00005077"/>
    </source>
</evidence>
<dbReference type="Gene3D" id="3.40.50.1380">
    <property type="entry name" value="Methylglyoxal synthase-like domain"/>
    <property type="match status" value="1"/>
</dbReference>
<comment type="cofactor">
    <cofactor evidence="1">
        <name>Mn(2+)</name>
        <dbReference type="ChEBI" id="CHEBI:29035"/>
    </cofactor>
</comment>
<dbReference type="SMART" id="SM00851">
    <property type="entry name" value="MGS"/>
    <property type="match status" value="1"/>
</dbReference>
<feature type="domain" description="ATP-grasp" evidence="21">
    <location>
        <begin position="127"/>
        <end position="359"/>
    </location>
</feature>
<evidence type="ECO:0000313" key="23">
    <source>
        <dbReference type="EMBL" id="KKP73070.1"/>
    </source>
</evidence>
<dbReference type="GO" id="GO:0006221">
    <property type="term" value="P:pyrimidine nucleotide biosynthetic process"/>
    <property type="evidence" value="ECO:0007669"/>
    <property type="project" value="UniProtKB-KW"/>
</dbReference>
<dbReference type="InterPro" id="IPR011607">
    <property type="entry name" value="MGS-like_dom"/>
</dbReference>
<dbReference type="InterPro" id="IPR036914">
    <property type="entry name" value="MGS-like_dom_sf"/>
</dbReference>
<dbReference type="EC" id="6.3.4.16" evidence="15"/>
<dbReference type="InterPro" id="IPR005480">
    <property type="entry name" value="CPSase_lsu_oligo"/>
</dbReference>
<dbReference type="GO" id="GO:0005737">
    <property type="term" value="C:cytoplasm"/>
    <property type="evidence" value="ECO:0007669"/>
    <property type="project" value="TreeGrafter"/>
</dbReference>
<evidence type="ECO:0000256" key="4">
    <source>
        <dbReference type="ARBA" id="ARBA00012738"/>
    </source>
</evidence>
<keyword evidence="14" id="KW-0464">Manganese</keyword>
<feature type="domain" description="ATP-grasp" evidence="21">
    <location>
        <begin position="719"/>
        <end position="910"/>
    </location>
</feature>
<dbReference type="Proteomes" id="UP000034457">
    <property type="component" value="Unassembled WGS sequence"/>
</dbReference>
<dbReference type="FunFam" id="1.10.1030.10:FF:000002">
    <property type="entry name" value="Carbamoyl-phosphate synthase large chain"/>
    <property type="match status" value="1"/>
</dbReference>
<accession>A0A0G0ECW1</accession>
<organism evidence="23 24">
    <name type="scientific">Candidatus Roizmanbacteria bacterium GW2011_GWA2_35_19</name>
    <dbReference type="NCBI Taxonomy" id="1618478"/>
    <lineage>
        <taxon>Bacteria</taxon>
        <taxon>Candidatus Roizmaniibacteriota</taxon>
    </lineage>
</organism>
<evidence type="ECO:0000256" key="12">
    <source>
        <dbReference type="ARBA" id="ARBA00022842"/>
    </source>
</evidence>
<dbReference type="PANTHER" id="PTHR11405">
    <property type="entry name" value="CARBAMOYLTRANSFERASE FAMILY MEMBER"/>
    <property type="match status" value="1"/>
</dbReference>
<evidence type="ECO:0000256" key="16">
    <source>
        <dbReference type="ARBA" id="ARBA00047359"/>
    </source>
</evidence>
<dbReference type="Gene3D" id="3.40.50.20">
    <property type="match status" value="2"/>
</dbReference>
<dbReference type="InterPro" id="IPR013815">
    <property type="entry name" value="ATP_grasp_subdomain_1"/>
</dbReference>
<feature type="domain" description="MGS-like" evidence="22">
    <location>
        <begin position="971"/>
        <end position="1118"/>
    </location>
</feature>
<evidence type="ECO:0000256" key="8">
    <source>
        <dbReference type="ARBA" id="ARBA00022723"/>
    </source>
</evidence>
<name>A0A0G0ECW1_9BACT</name>
<dbReference type="Gene3D" id="1.10.1030.10">
    <property type="entry name" value="Carbamoyl-phosphate synthetase, large subunit oligomerisation domain"/>
    <property type="match status" value="1"/>
</dbReference>
<dbReference type="PATRIC" id="fig|1618478.3.peg.407"/>
<dbReference type="FunFam" id="3.30.1490.20:FF:000001">
    <property type="entry name" value="Carbamoyl-phosphate synthase large chain"/>
    <property type="match status" value="1"/>
</dbReference>
<dbReference type="AlphaFoldDB" id="A0A0G0ECW1"/>
<dbReference type="PROSITE" id="PS51855">
    <property type="entry name" value="MGS"/>
    <property type="match status" value="1"/>
</dbReference>
<evidence type="ECO:0000256" key="15">
    <source>
        <dbReference type="ARBA" id="ARBA00044063"/>
    </source>
</evidence>
<dbReference type="Pfam" id="PF02787">
    <property type="entry name" value="CPSase_L_D3"/>
    <property type="match status" value="1"/>
</dbReference>
<comment type="catalytic activity">
    <reaction evidence="16">
        <text>hydrogencarbonate + NH4(+) + 2 ATP = carbamoyl phosphate + 2 ADP + phosphate + 2 H(+)</text>
        <dbReference type="Rhea" id="RHEA:18029"/>
        <dbReference type="ChEBI" id="CHEBI:15378"/>
        <dbReference type="ChEBI" id="CHEBI:17544"/>
        <dbReference type="ChEBI" id="CHEBI:28938"/>
        <dbReference type="ChEBI" id="CHEBI:30616"/>
        <dbReference type="ChEBI" id="CHEBI:43474"/>
        <dbReference type="ChEBI" id="CHEBI:58228"/>
        <dbReference type="ChEBI" id="CHEBI:456216"/>
        <dbReference type="EC" id="6.3.4.16"/>
    </reaction>
</comment>
<keyword evidence="10 20" id="KW-0547">Nucleotide-binding</keyword>
<dbReference type="InterPro" id="IPR036897">
    <property type="entry name" value="CarbamoylP_synth_lsu_oligo_sf"/>
</dbReference>
<dbReference type="InterPro" id="IPR005483">
    <property type="entry name" value="CPSase_dom"/>
</dbReference>
<dbReference type="Gene3D" id="3.30.470.20">
    <property type="entry name" value="ATP-grasp fold, B domain"/>
    <property type="match status" value="3"/>
</dbReference>
<keyword evidence="7" id="KW-0028">Amino-acid biosynthesis</keyword>
<evidence type="ECO:0000256" key="7">
    <source>
        <dbReference type="ARBA" id="ARBA00022605"/>
    </source>
</evidence>
<dbReference type="InterPro" id="IPR016185">
    <property type="entry name" value="PreATP-grasp_dom_sf"/>
</dbReference>
<dbReference type="Pfam" id="PF25596">
    <property type="entry name" value="CPSase_L_D1"/>
    <property type="match status" value="2"/>
</dbReference>
<dbReference type="SUPFAM" id="SSF48108">
    <property type="entry name" value="Carbamoyl phosphate synthetase, large subunit connection domain"/>
    <property type="match status" value="1"/>
</dbReference>
<dbReference type="Pfam" id="PF02142">
    <property type="entry name" value="MGS"/>
    <property type="match status" value="1"/>
</dbReference>
<dbReference type="SMART" id="SM01096">
    <property type="entry name" value="CPSase_L_D3"/>
    <property type="match status" value="1"/>
</dbReference>
<dbReference type="InterPro" id="IPR058047">
    <property type="entry name" value="CPSase_preATP-grasp"/>
</dbReference>
<evidence type="ECO:0000259" key="22">
    <source>
        <dbReference type="PROSITE" id="PS51855"/>
    </source>
</evidence>
<comment type="similarity">
    <text evidence="3">Belongs to the CarB family.</text>
</comment>
<keyword evidence="11 20" id="KW-0067">ATP-binding</keyword>
<dbReference type="STRING" id="1618478.UR68_C0009G0015"/>
<comment type="catalytic activity">
    <reaction evidence="17">
        <text>hydrogencarbonate + L-glutamine + 2 ATP + H2O = carbamoyl phosphate + L-glutamate + 2 ADP + phosphate + 2 H(+)</text>
        <dbReference type="Rhea" id="RHEA:18633"/>
        <dbReference type="ChEBI" id="CHEBI:15377"/>
        <dbReference type="ChEBI" id="CHEBI:15378"/>
        <dbReference type="ChEBI" id="CHEBI:17544"/>
        <dbReference type="ChEBI" id="CHEBI:29985"/>
        <dbReference type="ChEBI" id="CHEBI:30616"/>
        <dbReference type="ChEBI" id="CHEBI:43474"/>
        <dbReference type="ChEBI" id="CHEBI:58228"/>
        <dbReference type="ChEBI" id="CHEBI:58359"/>
        <dbReference type="ChEBI" id="CHEBI:456216"/>
        <dbReference type="EC" id="6.3.5.5"/>
    </reaction>
</comment>
<keyword evidence="8" id="KW-0479">Metal-binding</keyword>
<dbReference type="FunFam" id="3.40.50.20:FF:000002">
    <property type="entry name" value="Carbamoyl-phosphate synthase large chain"/>
    <property type="match status" value="1"/>
</dbReference>
<keyword evidence="6" id="KW-0436">Ligase</keyword>
<dbReference type="SUPFAM" id="SSF56059">
    <property type="entry name" value="Glutathione synthetase ATP-binding domain-like"/>
    <property type="match status" value="2"/>
</dbReference>
<reference evidence="23 24" key="1">
    <citation type="journal article" date="2015" name="Nature">
        <title>rRNA introns, odd ribosomes, and small enigmatic genomes across a large radiation of phyla.</title>
        <authorList>
            <person name="Brown C.T."/>
            <person name="Hug L.A."/>
            <person name="Thomas B.C."/>
            <person name="Sharon I."/>
            <person name="Castelle C.J."/>
            <person name="Singh A."/>
            <person name="Wilkins M.J."/>
            <person name="Williams K.H."/>
            <person name="Banfield J.F."/>
        </authorList>
    </citation>
    <scope>NUCLEOTIDE SEQUENCE [LARGE SCALE GENOMIC DNA]</scope>
</reference>
<protein>
    <recommendedName>
        <fullName evidence="19">Carbamoyl phosphate synthase pyrimidine-specific large chain</fullName>
        <ecNumber evidence="15">6.3.4.16</ecNumber>
        <ecNumber evidence="4">6.3.5.5</ecNumber>
    </recommendedName>
</protein>
<dbReference type="InterPro" id="IPR005479">
    <property type="entry name" value="CPAse_ATP-bd"/>
</dbReference>
<dbReference type="GO" id="GO:0006526">
    <property type="term" value="P:L-arginine biosynthetic process"/>
    <property type="evidence" value="ECO:0007669"/>
    <property type="project" value="UniProtKB-KW"/>
</dbReference>
<dbReference type="PRINTS" id="PR00098">
    <property type="entry name" value="CPSASE"/>
</dbReference>
<proteinExistence type="inferred from homology"/>
<dbReference type="Gene3D" id="3.30.1490.20">
    <property type="entry name" value="ATP-grasp fold, A domain"/>
    <property type="match status" value="1"/>
</dbReference>
<dbReference type="FunFam" id="3.30.470.20:FF:000026">
    <property type="entry name" value="Carbamoyl-phosphate synthase large chain"/>
    <property type="match status" value="1"/>
</dbReference>
<dbReference type="EC" id="6.3.5.5" evidence="4"/>
<evidence type="ECO:0000256" key="17">
    <source>
        <dbReference type="ARBA" id="ARBA00048816"/>
    </source>
</evidence>
<evidence type="ECO:0000256" key="20">
    <source>
        <dbReference type="PROSITE-ProRule" id="PRU00409"/>
    </source>
</evidence>
<dbReference type="PROSITE" id="PS00866">
    <property type="entry name" value="CPSASE_1"/>
    <property type="match status" value="1"/>
</dbReference>
<dbReference type="GO" id="GO:0046872">
    <property type="term" value="F:metal ion binding"/>
    <property type="evidence" value="ECO:0007669"/>
    <property type="project" value="UniProtKB-KW"/>
</dbReference>
<evidence type="ECO:0000256" key="9">
    <source>
        <dbReference type="ARBA" id="ARBA00022737"/>
    </source>
</evidence>
<dbReference type="GO" id="GO:0005524">
    <property type="term" value="F:ATP binding"/>
    <property type="evidence" value="ECO:0007669"/>
    <property type="project" value="UniProtKB-UniRule"/>
</dbReference>
<dbReference type="FunFam" id="3.40.50.20:FF:000001">
    <property type="entry name" value="Carbamoyl-phosphate synthase large chain"/>
    <property type="match status" value="1"/>
</dbReference>
<dbReference type="SUPFAM" id="SSF52335">
    <property type="entry name" value="Methylglyoxal synthase-like"/>
    <property type="match status" value="1"/>
</dbReference>
<sequence>MKKILLLGSGALKIGQAGEFDYSGSQAMKAFREEGIKTILINPNIATIQTSEKLADKVYFLPVTPDFVERVIEKEKPEAIALSFGGQTALNCGIDLFKKGVLRKHNVVVLGTPVNSIILSEDRQKFANHLRKINVSTPISKTAGTLSDGLKIAKSIGYPVMIRAGYALGGLNSGIANSEIEFKRIASVALSTSRQILVEKYLHHFKEIEYEVVRDKFDNCVTVCNMENFDPLGIHTGESIVVAPSQTLTNFEYHFLRKKSIEIVRSLGIIGECNVQFALNPKPNHDSGFAHSSPTRSLTRITNQVVRHSGEEERDSTTTPESIIEYYVIEVNARLSRSSALASKATGYPLAYVATKLIIGKSLTEVKNQVTKITQSCFEPALDYLVVKIPRWDIEKFKGADEEIGSSMKSVGEVMGIGRTFEEAIQKAVRMLDIGAHGVIETKYFKKEEVWKYIKKPTPKRLFAIVYGLKLGFSIEKIFKVTGVDRWFLHRLKNIVDAESEITNVIISHSGVARSQSAHSLSRLTTDLLHKLKKLGFSDRRIGETIGYTELEIRNLRIKNNIRPFVFSIDTLAGEFPAQTNYLYTTYWGNHHDVKPIGSSGIIVLGSGPYRIGSSVEFDWNSVNVATNLTKYSKKSIIINCNPETVSTDYDICNRLYFEELTFERVADIYEFENSGSVIISVGGQTPNNLSGRLDKYGVKILGTNASNIDTAEDRNKFSDLLDRLKILQPAWKNFSDINSAIKFSDSVGYPVLIRPSYVLSGMAMNLCFDKSELIHFMKRATEINKRHPVTISKFIENAREVEFDGVSQNGKLVLYAIANHIEHAGVHSGDATIVYPAERVRYHSGLRMIEIATQLCEKLKITGPFNIQFMVKDNEVYVIELNLRASRTFPFISKATGVNFAEVVVDSFFNKAKFHKIDYPKYVVVKAPQFSFARLGGADPVLRVEMASTGEVGCFGETAEEAYLKSLLSTGLSLKKKTALVTVGGDDNKMRFAQSVWMLKNLGFKLYATHHTHYFLRSKGVKSKLVHKVHDKKSPNVVDIICEKKVDLVINISEKGDGNMVAAEFKSDGYLIRRAAIDNNIALFTDLNSARLLVKSLSKYIDTKNLMIKSYDQYLNK</sequence>
<keyword evidence="5" id="KW-0055">Arginine biosynthesis</keyword>
<dbReference type="GO" id="GO:0004088">
    <property type="term" value="F:carbamoyl-phosphate synthase (glutamine-hydrolyzing) activity"/>
    <property type="evidence" value="ECO:0007669"/>
    <property type="project" value="UniProtKB-EC"/>
</dbReference>
<dbReference type="PROSITE" id="PS50975">
    <property type="entry name" value="ATP_GRASP"/>
    <property type="match status" value="2"/>
</dbReference>
<dbReference type="GO" id="GO:0004087">
    <property type="term" value="F:carbamoyl-phosphate synthase (ammonia) activity"/>
    <property type="evidence" value="ECO:0007669"/>
    <property type="project" value="UniProtKB-EC"/>
</dbReference>
<evidence type="ECO:0000313" key="24">
    <source>
        <dbReference type="Proteomes" id="UP000034457"/>
    </source>
</evidence>
<evidence type="ECO:0000256" key="13">
    <source>
        <dbReference type="ARBA" id="ARBA00022975"/>
    </source>
</evidence>